<organism evidence="4 5">
    <name type="scientific">Sulfurivirga caldicuralii</name>
    <dbReference type="NCBI Taxonomy" id="364032"/>
    <lineage>
        <taxon>Bacteria</taxon>
        <taxon>Pseudomonadati</taxon>
        <taxon>Pseudomonadota</taxon>
        <taxon>Gammaproteobacteria</taxon>
        <taxon>Thiotrichales</taxon>
        <taxon>Piscirickettsiaceae</taxon>
        <taxon>Sulfurivirga</taxon>
    </lineage>
</organism>
<proteinExistence type="predicted"/>
<dbReference type="RefSeq" id="WP_074200463.1">
    <property type="nucleotide sequence ID" value="NZ_FSRE01000001.1"/>
</dbReference>
<dbReference type="PANTHER" id="PTHR48084:SF4">
    <property type="entry name" value="2-OXOGLUTARATE OXIDOREDUCTASE SUBUNIT KORB"/>
    <property type="match status" value="1"/>
</dbReference>
<gene>
    <name evidence="4" type="ORF">SAMN05443662_0117</name>
</gene>
<keyword evidence="2" id="KW-0560">Oxidoreductase</keyword>
<evidence type="ECO:0000259" key="3">
    <source>
        <dbReference type="Pfam" id="PF02775"/>
    </source>
</evidence>
<dbReference type="InterPro" id="IPR029061">
    <property type="entry name" value="THDP-binding"/>
</dbReference>
<dbReference type="InterPro" id="IPR011766">
    <property type="entry name" value="TPP_enzyme_TPP-bd"/>
</dbReference>
<dbReference type="InterPro" id="IPR011896">
    <property type="entry name" value="OFOB"/>
</dbReference>
<dbReference type="Proteomes" id="UP000198461">
    <property type="component" value="Unassembled WGS sequence"/>
</dbReference>
<dbReference type="EMBL" id="FSRE01000001">
    <property type="protein sequence ID" value="SIN69724.1"/>
    <property type="molecule type" value="Genomic_DNA"/>
</dbReference>
<sequence length="270" mass="29481">MTAFANDYKSDIHPVWCPGCGHFMVLRALTQSLAWLELDKNSTAIFSGIGCSSRLPAYVDTYGFHGLHGRALPLATGAKLAHPELNVIVVSGDGDAYAIGGNHFLHACRRNLDMTLIVMDNAVYGMTKGQPSPTTEPDWKSKLAPQGTHLRPFKPAAMALSAGASFVARGFAGNPAELSKLITAGIQHRGFSFIEVLSPCVTFRPEELNWRHEAEPLDAPPTDDLCTAMHNLLNHHHLTTGIYYQADLPVWTPDTAEPVPLQQLEEDFQP</sequence>
<dbReference type="GO" id="GO:0044281">
    <property type="term" value="P:small molecule metabolic process"/>
    <property type="evidence" value="ECO:0007669"/>
    <property type="project" value="UniProtKB-ARBA"/>
</dbReference>
<comment type="cofactor">
    <cofactor evidence="1">
        <name>[4Fe-4S] cluster</name>
        <dbReference type="ChEBI" id="CHEBI:49883"/>
    </cofactor>
</comment>
<keyword evidence="5" id="KW-1185">Reference proteome</keyword>
<feature type="domain" description="Thiamine pyrophosphate enzyme TPP-binding" evidence="3">
    <location>
        <begin position="49"/>
        <end position="196"/>
    </location>
</feature>
<dbReference type="Gene3D" id="3.40.50.970">
    <property type="match status" value="1"/>
</dbReference>
<evidence type="ECO:0000256" key="1">
    <source>
        <dbReference type="ARBA" id="ARBA00001966"/>
    </source>
</evidence>
<dbReference type="Pfam" id="PF02775">
    <property type="entry name" value="TPP_enzyme_C"/>
    <property type="match status" value="1"/>
</dbReference>
<dbReference type="STRING" id="364032.SAMN05443662_0117"/>
<dbReference type="PANTHER" id="PTHR48084">
    <property type="entry name" value="2-OXOGLUTARATE OXIDOREDUCTASE SUBUNIT KORB-RELATED"/>
    <property type="match status" value="1"/>
</dbReference>
<dbReference type="OrthoDB" id="9775140at2"/>
<evidence type="ECO:0000313" key="5">
    <source>
        <dbReference type="Proteomes" id="UP000198461"/>
    </source>
</evidence>
<accession>A0A1N6DGD7</accession>
<evidence type="ECO:0000313" key="4">
    <source>
        <dbReference type="EMBL" id="SIN69724.1"/>
    </source>
</evidence>
<dbReference type="AlphaFoldDB" id="A0A1N6DGD7"/>
<dbReference type="GO" id="GO:0016625">
    <property type="term" value="F:oxidoreductase activity, acting on the aldehyde or oxo group of donors, iron-sulfur protein as acceptor"/>
    <property type="evidence" value="ECO:0007669"/>
    <property type="project" value="UniProtKB-ARBA"/>
</dbReference>
<dbReference type="InterPro" id="IPR051457">
    <property type="entry name" value="2-oxoacid:Fd_oxidoreductase"/>
</dbReference>
<reference evidence="4 5" key="1">
    <citation type="submission" date="2016-11" db="EMBL/GenBank/DDBJ databases">
        <authorList>
            <person name="Jaros S."/>
            <person name="Januszkiewicz K."/>
            <person name="Wedrychowicz H."/>
        </authorList>
    </citation>
    <scope>NUCLEOTIDE SEQUENCE [LARGE SCALE GENOMIC DNA]</scope>
    <source>
        <strain evidence="4 5">DSM 17737</strain>
    </source>
</reference>
<dbReference type="CDD" id="cd03375">
    <property type="entry name" value="TPP_OGFOR"/>
    <property type="match status" value="1"/>
</dbReference>
<name>A0A1N6DGD7_9GAMM</name>
<dbReference type="GO" id="GO:0030976">
    <property type="term" value="F:thiamine pyrophosphate binding"/>
    <property type="evidence" value="ECO:0007669"/>
    <property type="project" value="InterPro"/>
</dbReference>
<dbReference type="GO" id="GO:0045333">
    <property type="term" value="P:cellular respiration"/>
    <property type="evidence" value="ECO:0007669"/>
    <property type="project" value="UniProtKB-ARBA"/>
</dbReference>
<evidence type="ECO:0000256" key="2">
    <source>
        <dbReference type="ARBA" id="ARBA00023002"/>
    </source>
</evidence>
<dbReference type="SUPFAM" id="SSF52518">
    <property type="entry name" value="Thiamin diphosphate-binding fold (THDP-binding)"/>
    <property type="match status" value="1"/>
</dbReference>
<protein>
    <submittedName>
        <fullName evidence="4">2-oxoglutarate ferredoxin oxidoreductase subunit beta</fullName>
    </submittedName>
</protein>
<dbReference type="NCBIfam" id="TIGR02177">
    <property type="entry name" value="PorB_KorB"/>
    <property type="match status" value="1"/>
</dbReference>